<keyword evidence="7" id="KW-0689">Ribosomal protein</keyword>
<dbReference type="EMBL" id="CP010802">
    <property type="protein sequence ID" value="ALC17871.1"/>
    <property type="molecule type" value="Genomic_DNA"/>
</dbReference>
<evidence type="ECO:0000313" key="8">
    <source>
        <dbReference type="Proteomes" id="UP000057158"/>
    </source>
</evidence>
<feature type="binding site" evidence="6">
    <location>
        <position position="242"/>
    </location>
    <ligand>
        <name>S-adenosyl-L-methionine</name>
        <dbReference type="ChEBI" id="CHEBI:59789"/>
    </ligand>
</feature>
<sequence length="306" mass="33092">MKKTWTELHIVVPAAGIDLVSSELADLGCEGITVEERQLDTFIPPDPNEAMSGDYRIKAYFPVGGNLSDLQYEVRQRLEYLVPMVPGLQALTPEAFPVTNEDWAEGWKQHFSTVRIGSRLVIKPSWEDLEATPEDAVVEIDPGMAFGTGTHGTTRLCLEALSDLFEGPSLPQRVLDVGTGSGILAIAAAKLGASRVLACDIEEESCRIAQANCDLNGVGARVEITGAPLESLEGDFHIVVANILAEENARLADQLVSRLAPGGALVLSGILQEKEPLVQAAFAPYPLSGPEISRREEWSCLVYRKV</sequence>
<evidence type="ECO:0000256" key="5">
    <source>
        <dbReference type="ARBA" id="ARBA00022691"/>
    </source>
</evidence>
<protein>
    <recommendedName>
        <fullName evidence="6">Ribosomal protein L11 methyltransferase</fullName>
        <shortName evidence="6">L11 Mtase</shortName>
        <ecNumber evidence="6">2.1.1.-</ecNumber>
    </recommendedName>
</protein>
<keyword evidence="4 6" id="KW-0808">Transferase</keyword>
<dbReference type="NCBIfam" id="TIGR00406">
    <property type="entry name" value="prmA"/>
    <property type="match status" value="1"/>
</dbReference>
<dbReference type="InterPro" id="IPR029063">
    <property type="entry name" value="SAM-dependent_MTases_sf"/>
</dbReference>
<evidence type="ECO:0000256" key="6">
    <source>
        <dbReference type="HAMAP-Rule" id="MF_00735"/>
    </source>
</evidence>
<dbReference type="GO" id="GO:0005737">
    <property type="term" value="C:cytoplasm"/>
    <property type="evidence" value="ECO:0007669"/>
    <property type="project" value="UniProtKB-SubCell"/>
</dbReference>
<keyword evidence="7" id="KW-0687">Ribonucleoprotein</keyword>
<dbReference type="Gene3D" id="3.40.50.150">
    <property type="entry name" value="Vaccinia Virus protein VP39"/>
    <property type="match status" value="1"/>
</dbReference>
<evidence type="ECO:0000256" key="3">
    <source>
        <dbReference type="ARBA" id="ARBA00022603"/>
    </source>
</evidence>
<dbReference type="Pfam" id="PF06325">
    <property type="entry name" value="PrmA"/>
    <property type="match status" value="1"/>
</dbReference>
<dbReference type="PANTHER" id="PTHR43648:SF1">
    <property type="entry name" value="ELECTRON TRANSFER FLAVOPROTEIN BETA SUBUNIT LYSINE METHYLTRANSFERASE"/>
    <property type="match status" value="1"/>
</dbReference>
<dbReference type="AlphaFoldDB" id="A0A0M4D3Q4"/>
<dbReference type="HAMAP" id="MF_00735">
    <property type="entry name" value="Methyltr_PrmA"/>
    <property type="match status" value="1"/>
</dbReference>
<dbReference type="RefSeq" id="WP_053552418.1">
    <property type="nucleotide sequence ID" value="NZ_CP010802.1"/>
</dbReference>
<keyword evidence="8" id="KW-1185">Reference proteome</keyword>
<dbReference type="Proteomes" id="UP000057158">
    <property type="component" value="Chromosome"/>
</dbReference>
<organism evidence="7 8">
    <name type="scientific">Desulfuromonas soudanensis</name>
    <dbReference type="NCBI Taxonomy" id="1603606"/>
    <lineage>
        <taxon>Bacteria</taxon>
        <taxon>Pseudomonadati</taxon>
        <taxon>Thermodesulfobacteriota</taxon>
        <taxon>Desulfuromonadia</taxon>
        <taxon>Desulfuromonadales</taxon>
        <taxon>Desulfuromonadaceae</taxon>
        <taxon>Desulfuromonas</taxon>
    </lineage>
</organism>
<comment type="similarity">
    <text evidence="1 6">Belongs to the methyltransferase superfamily. PrmA family.</text>
</comment>
<keyword evidence="5 6" id="KW-0949">S-adenosyl-L-methionine</keyword>
<reference evidence="7 8" key="1">
    <citation type="submission" date="2015-07" db="EMBL/GenBank/DDBJ databases">
        <title>Isolation and Genomic Characterization of a Novel Halophilic Metal-Reducing Deltaproteobacterium from the Deep Subsurface.</title>
        <authorList>
            <person name="Badalamenti J.P."/>
            <person name="Summers Z.M."/>
            <person name="Gralnick J.A."/>
            <person name="Bond D.R."/>
        </authorList>
    </citation>
    <scope>NUCLEOTIDE SEQUENCE [LARGE SCALE GENOMIC DNA]</scope>
    <source>
        <strain evidence="7 8">WTL</strain>
    </source>
</reference>
<comment type="function">
    <text evidence="6">Methylates ribosomal protein L11.</text>
</comment>
<dbReference type="InterPro" id="IPR050078">
    <property type="entry name" value="Ribosomal_L11_MeTrfase_PrmA"/>
</dbReference>
<keyword evidence="2 6" id="KW-0963">Cytoplasm</keyword>
<dbReference type="PIRSF" id="PIRSF000401">
    <property type="entry name" value="RPL11_MTase"/>
    <property type="match status" value="1"/>
</dbReference>
<evidence type="ECO:0000256" key="2">
    <source>
        <dbReference type="ARBA" id="ARBA00022490"/>
    </source>
</evidence>
<comment type="catalytic activity">
    <reaction evidence="6">
        <text>L-lysyl-[protein] + 3 S-adenosyl-L-methionine = N(6),N(6),N(6)-trimethyl-L-lysyl-[protein] + 3 S-adenosyl-L-homocysteine + 3 H(+)</text>
        <dbReference type="Rhea" id="RHEA:54192"/>
        <dbReference type="Rhea" id="RHEA-COMP:9752"/>
        <dbReference type="Rhea" id="RHEA-COMP:13826"/>
        <dbReference type="ChEBI" id="CHEBI:15378"/>
        <dbReference type="ChEBI" id="CHEBI:29969"/>
        <dbReference type="ChEBI" id="CHEBI:57856"/>
        <dbReference type="ChEBI" id="CHEBI:59789"/>
        <dbReference type="ChEBI" id="CHEBI:61961"/>
    </reaction>
</comment>
<gene>
    <name evidence="6 7" type="primary">prmA</name>
    <name evidence="7" type="ORF">DSOUD_3146</name>
</gene>
<dbReference type="InterPro" id="IPR004498">
    <property type="entry name" value="Ribosomal_PrmA_MeTrfase"/>
</dbReference>
<accession>A0A0M4D3Q4</accession>
<dbReference type="PANTHER" id="PTHR43648">
    <property type="entry name" value="ELECTRON TRANSFER FLAVOPROTEIN BETA SUBUNIT LYSINE METHYLTRANSFERASE"/>
    <property type="match status" value="1"/>
</dbReference>
<dbReference type="CDD" id="cd02440">
    <property type="entry name" value="AdoMet_MTases"/>
    <property type="match status" value="1"/>
</dbReference>
<keyword evidence="3 6" id="KW-0489">Methyltransferase</keyword>
<comment type="subcellular location">
    <subcellularLocation>
        <location evidence="6">Cytoplasm</location>
    </subcellularLocation>
</comment>
<proteinExistence type="inferred from homology"/>
<dbReference type="GO" id="GO:0032259">
    <property type="term" value="P:methylation"/>
    <property type="evidence" value="ECO:0007669"/>
    <property type="project" value="UniProtKB-KW"/>
</dbReference>
<dbReference type="EC" id="2.1.1.-" evidence="6"/>
<feature type="binding site" evidence="6">
    <location>
        <position position="200"/>
    </location>
    <ligand>
        <name>S-adenosyl-L-methionine</name>
        <dbReference type="ChEBI" id="CHEBI:59789"/>
    </ligand>
</feature>
<dbReference type="SUPFAM" id="SSF53335">
    <property type="entry name" value="S-adenosyl-L-methionine-dependent methyltransferases"/>
    <property type="match status" value="1"/>
</dbReference>
<feature type="binding site" evidence="6">
    <location>
        <position position="178"/>
    </location>
    <ligand>
        <name>S-adenosyl-L-methionine</name>
        <dbReference type="ChEBI" id="CHEBI:59789"/>
    </ligand>
</feature>
<evidence type="ECO:0000256" key="4">
    <source>
        <dbReference type="ARBA" id="ARBA00022679"/>
    </source>
</evidence>
<evidence type="ECO:0000256" key="1">
    <source>
        <dbReference type="ARBA" id="ARBA00009741"/>
    </source>
</evidence>
<evidence type="ECO:0000313" key="7">
    <source>
        <dbReference type="EMBL" id="ALC17871.1"/>
    </source>
</evidence>
<dbReference type="PATRIC" id="fig|1603606.3.peg.3391"/>
<dbReference type="OrthoDB" id="9785995at2"/>
<dbReference type="GO" id="GO:0005840">
    <property type="term" value="C:ribosome"/>
    <property type="evidence" value="ECO:0007669"/>
    <property type="project" value="UniProtKB-KW"/>
</dbReference>
<feature type="binding site" evidence="6">
    <location>
        <position position="154"/>
    </location>
    <ligand>
        <name>S-adenosyl-L-methionine</name>
        <dbReference type="ChEBI" id="CHEBI:59789"/>
    </ligand>
</feature>
<dbReference type="STRING" id="1603606.DSOUD_3146"/>
<dbReference type="GO" id="GO:0016279">
    <property type="term" value="F:protein-lysine N-methyltransferase activity"/>
    <property type="evidence" value="ECO:0007669"/>
    <property type="project" value="RHEA"/>
</dbReference>
<dbReference type="KEGG" id="des:DSOUD_3146"/>
<name>A0A0M4D3Q4_9BACT</name>